<feature type="domain" description="HEPN/Toprim N-terminal" evidence="1">
    <location>
        <begin position="1"/>
        <end position="228"/>
    </location>
</feature>
<sequence length="431" mass="48311">MGTSIELKVSSVSLDYAKNNMGSDYGYLFQSQDLARRPCDGIDYDYYAAHPEEEDELAESELSFVRPLSRVVPRLEILGHTLATARSEYEALASESAGIFEMVSDGQQPEYLTFEEFCALANLFPLTSLAEGYVEYETEGRDTISQGRFADHAERFARVPWAENSDLYWSEASYLSSKVCILSAASMLLIFAQDPRNAEAEVIWQFGNIVNAGWVEREAFIAGADREQTILVATEGASDARILRRALDLLRPDVADFFRFIDGDERHNFWGTGNLVRFAEGLVRIDIQNQVLFLLDNDAEGVDAYRKLKELKMPANMRSMVLPDVEELRSFPALGPEGLSNSDINGRAAAIECYLDLNLPDYPSAQVIWSNFKREIGLWHGALEHKESYDRHFMKQDAKALASGQYDLSKLNRVLEALVAEASLLSAAAPY</sequence>
<dbReference type="Proteomes" id="UP000239340">
    <property type="component" value="Plasmid pSfreNXT3c"/>
</dbReference>
<dbReference type="InterPro" id="IPR041487">
    <property type="entry name" value="HEPN/Toprim-NTD1"/>
</dbReference>
<evidence type="ECO:0000313" key="2">
    <source>
        <dbReference type="EMBL" id="AUX79287.1"/>
    </source>
</evidence>
<gene>
    <name evidence="2" type="ORF">NXT3_PC00107</name>
</gene>
<organism evidence="2 3">
    <name type="scientific">Rhizobium fredii</name>
    <name type="common">Sinorhizobium fredii</name>
    <dbReference type="NCBI Taxonomy" id="380"/>
    <lineage>
        <taxon>Bacteria</taxon>
        <taxon>Pseudomonadati</taxon>
        <taxon>Pseudomonadota</taxon>
        <taxon>Alphaproteobacteria</taxon>
        <taxon>Hyphomicrobiales</taxon>
        <taxon>Rhizobiaceae</taxon>
        <taxon>Sinorhizobium/Ensifer group</taxon>
        <taxon>Sinorhizobium</taxon>
    </lineage>
</organism>
<protein>
    <recommendedName>
        <fullName evidence="1">HEPN/Toprim N-terminal domain-containing protein</fullName>
    </recommendedName>
</protein>
<keyword evidence="2" id="KW-0614">Plasmid</keyword>
<accession>A0A2L0HCZ9</accession>
<geneLocation type="plasmid" evidence="3">
    <name>psfrenxt3c</name>
</geneLocation>
<reference evidence="2 3" key="1">
    <citation type="submission" date="2017-10" db="EMBL/GenBank/DDBJ databases">
        <title>Analysis of the genome sequences of Rhizobium populations associated to common bean (phaseolus vulgaris).</title>
        <authorList>
            <person name="Bustos P."/>
            <person name="Santamaria R.I."/>
            <person name="Miranda-Sanchez F."/>
            <person name="Perez-Carrascal O."/>
            <person name="Juarez S."/>
            <person name="Lozano L."/>
            <person name="Martinez-Flores I."/>
            <person name="Vinuesa P."/>
            <person name="Martinez-Romero E."/>
            <person name="Cevallos M.A."/>
            <person name="Romero D."/>
            <person name="Davila G."/>
            <person name="Gonzalez V."/>
        </authorList>
    </citation>
    <scope>NUCLEOTIDE SEQUENCE [LARGE SCALE GENOMIC DNA]</scope>
    <source>
        <strain evidence="2 3">NXT3</strain>
        <plasmid evidence="3">Plasmid psfrenxt3c</plasmid>
    </source>
</reference>
<dbReference type="EMBL" id="CP024310">
    <property type="protein sequence ID" value="AUX79287.1"/>
    <property type="molecule type" value="Genomic_DNA"/>
</dbReference>
<evidence type="ECO:0000259" key="1">
    <source>
        <dbReference type="Pfam" id="PF18871"/>
    </source>
</evidence>
<evidence type="ECO:0000313" key="3">
    <source>
        <dbReference type="Proteomes" id="UP000239340"/>
    </source>
</evidence>
<dbReference type="AlphaFoldDB" id="A0A2L0HCZ9"/>
<proteinExistence type="predicted"/>
<dbReference type="Pfam" id="PF18871">
    <property type="entry name" value="HEPN_Toprim_N"/>
    <property type="match status" value="1"/>
</dbReference>
<dbReference type="RefSeq" id="WP_104840747.1">
    <property type="nucleotide sequence ID" value="NZ_CP024310.1"/>
</dbReference>
<name>A0A2L0HCZ9_RHIFR</name>